<keyword evidence="5 8" id="KW-0472">Membrane</keyword>
<dbReference type="Pfam" id="PF07690">
    <property type="entry name" value="MFS_1"/>
    <property type="match status" value="1"/>
</dbReference>
<dbReference type="InterPro" id="IPR005829">
    <property type="entry name" value="Sugar_transporter_CS"/>
</dbReference>
<evidence type="ECO:0000256" key="3">
    <source>
        <dbReference type="ARBA" id="ARBA00022692"/>
    </source>
</evidence>
<proteinExistence type="predicted"/>
<feature type="transmembrane region" description="Helical" evidence="8">
    <location>
        <begin position="375"/>
        <end position="398"/>
    </location>
</feature>
<evidence type="ECO:0000256" key="5">
    <source>
        <dbReference type="ARBA" id="ARBA00023136"/>
    </source>
</evidence>
<dbReference type="EMBL" id="PXXK01000033">
    <property type="protein sequence ID" value="RFN54038.1"/>
    <property type="molecule type" value="Genomic_DNA"/>
</dbReference>
<feature type="transmembrane region" description="Helical" evidence="8">
    <location>
        <begin position="428"/>
        <end position="448"/>
    </location>
</feature>
<accession>A0A395N1N7</accession>
<feature type="transmembrane region" description="Helical" evidence="8">
    <location>
        <begin position="189"/>
        <end position="213"/>
    </location>
</feature>
<reference evidence="10 11" key="1">
    <citation type="journal article" date="2018" name="PLoS Pathog.">
        <title>Evolution of structural diversity of trichothecenes, a family of toxins produced by plant pathogenic and entomopathogenic fungi.</title>
        <authorList>
            <person name="Proctor R.H."/>
            <person name="McCormick S.P."/>
            <person name="Kim H.S."/>
            <person name="Cardoza R.E."/>
            <person name="Stanley A.M."/>
            <person name="Lindo L."/>
            <person name="Kelly A."/>
            <person name="Brown D.W."/>
            <person name="Lee T."/>
            <person name="Vaughan M.M."/>
            <person name="Alexander N.J."/>
            <person name="Busman M."/>
            <person name="Gutierrez S."/>
        </authorList>
    </citation>
    <scope>NUCLEOTIDE SEQUENCE [LARGE SCALE GENOMIC DNA]</scope>
    <source>
        <strain evidence="10 11">NRRL 13405</strain>
    </source>
</reference>
<dbReference type="AlphaFoldDB" id="A0A395N1N7"/>
<organism evidence="10 11">
    <name type="scientific">Fusarium flagelliforme</name>
    <dbReference type="NCBI Taxonomy" id="2675880"/>
    <lineage>
        <taxon>Eukaryota</taxon>
        <taxon>Fungi</taxon>
        <taxon>Dikarya</taxon>
        <taxon>Ascomycota</taxon>
        <taxon>Pezizomycotina</taxon>
        <taxon>Sordariomycetes</taxon>
        <taxon>Hypocreomycetidae</taxon>
        <taxon>Hypocreales</taxon>
        <taxon>Nectriaceae</taxon>
        <taxon>Fusarium</taxon>
        <taxon>Fusarium incarnatum-equiseti species complex</taxon>
    </lineage>
</organism>
<comment type="subcellular location">
    <subcellularLocation>
        <location evidence="1">Membrane</location>
        <topology evidence="1">Multi-pass membrane protein</topology>
    </subcellularLocation>
</comment>
<feature type="transmembrane region" description="Helical" evidence="8">
    <location>
        <begin position="489"/>
        <end position="508"/>
    </location>
</feature>
<feature type="transmembrane region" description="Helical" evidence="8">
    <location>
        <begin position="71"/>
        <end position="89"/>
    </location>
</feature>
<dbReference type="SUPFAM" id="SSF103473">
    <property type="entry name" value="MFS general substrate transporter"/>
    <property type="match status" value="1"/>
</dbReference>
<feature type="transmembrane region" description="Helical" evidence="8">
    <location>
        <begin position="233"/>
        <end position="255"/>
    </location>
</feature>
<evidence type="ECO:0000259" key="9">
    <source>
        <dbReference type="PROSITE" id="PS50850"/>
    </source>
</evidence>
<feature type="transmembrane region" description="Helical" evidence="8">
    <location>
        <begin position="131"/>
        <end position="148"/>
    </location>
</feature>
<dbReference type="GO" id="GO:0022857">
    <property type="term" value="F:transmembrane transporter activity"/>
    <property type="evidence" value="ECO:0007669"/>
    <property type="project" value="InterPro"/>
</dbReference>
<feature type="transmembrane region" description="Helical" evidence="8">
    <location>
        <begin position="330"/>
        <end position="355"/>
    </location>
</feature>
<dbReference type="InterPro" id="IPR020846">
    <property type="entry name" value="MFS_dom"/>
</dbReference>
<evidence type="ECO:0000256" key="2">
    <source>
        <dbReference type="ARBA" id="ARBA00022448"/>
    </source>
</evidence>
<keyword evidence="6" id="KW-0325">Glycoprotein</keyword>
<feature type="transmembrane region" description="Helical" evidence="8">
    <location>
        <begin position="460"/>
        <end position="483"/>
    </location>
</feature>
<feature type="compositionally biased region" description="Low complexity" evidence="7">
    <location>
        <begin position="1"/>
        <end position="13"/>
    </location>
</feature>
<keyword evidence="11" id="KW-1185">Reference proteome</keyword>
<dbReference type="Proteomes" id="UP000265631">
    <property type="component" value="Unassembled WGS sequence"/>
</dbReference>
<name>A0A395N1N7_9HYPO</name>
<keyword evidence="3 8" id="KW-0812">Transmembrane</keyword>
<dbReference type="GO" id="GO:0016020">
    <property type="term" value="C:membrane"/>
    <property type="evidence" value="ECO:0007669"/>
    <property type="project" value="UniProtKB-SubCell"/>
</dbReference>
<dbReference type="Gene3D" id="1.20.1250.20">
    <property type="entry name" value="MFS general substrate transporter like domains"/>
    <property type="match status" value="1"/>
</dbReference>
<keyword evidence="2" id="KW-0813">Transport</keyword>
<dbReference type="PANTHER" id="PTHR23511:SF4">
    <property type="entry name" value="MAJOR FACILITATOR SUPERFAMILY (MFS) PROFILE DOMAIN-CONTAINING PROTEIN"/>
    <property type="match status" value="1"/>
</dbReference>
<feature type="domain" description="Major facilitator superfamily (MFS) profile" evidence="9">
    <location>
        <begin position="58"/>
        <end position="514"/>
    </location>
</feature>
<protein>
    <recommendedName>
        <fullName evidence="9">Major facilitator superfamily (MFS) profile domain-containing protein</fullName>
    </recommendedName>
</protein>
<feature type="transmembrane region" description="Helical" evidence="8">
    <location>
        <begin position="154"/>
        <end position="177"/>
    </location>
</feature>
<evidence type="ECO:0000313" key="11">
    <source>
        <dbReference type="Proteomes" id="UP000265631"/>
    </source>
</evidence>
<evidence type="ECO:0000256" key="6">
    <source>
        <dbReference type="ARBA" id="ARBA00023180"/>
    </source>
</evidence>
<dbReference type="InterPro" id="IPR036259">
    <property type="entry name" value="MFS_trans_sf"/>
</dbReference>
<evidence type="ECO:0000256" key="8">
    <source>
        <dbReference type="SAM" id="Phobius"/>
    </source>
</evidence>
<keyword evidence="4 8" id="KW-1133">Transmembrane helix</keyword>
<sequence>MPTQSAAADAASVSDEKMESKTFGVPLKHSSSHRNGEVTTFDDADGATLHNHEVINKAIQAIGFGKFQWQLTFSCGFGFLMILVSISLVTPQAAMEFGPRYATLLSASLYAGMLFGAVVLGGLADNIGRRLVWQLSIFGCSIVTTVAACSPNWAALNIFIVLIGVFAGGNLAIDLTILAEAIPQQWSFILSSLAGIWGLGNAITGLIAWPLLVNLGCPSGSTPDNCRKADNMGWRYLYITLGGLCLVMSLIRAFVLRSTESPRWLISCGRMKEAAEVINNISKMNKSDYHVTENQFILIGQPETNTEVRSWHANLHRAKELFHGPKQLRLMVGLIMIWVLIGIAYPLYTIFLPYYLAANGADFGEQSNYTTYRDWTVSSVVGIFGPALSTILVSLKWFRSRRSMLLTGVICAAFSGAFTSVRTAAENLAFSSMINFSLNALYAIVYSYTPQVLEVQNRGLGTGILMALGRMASLSAPFIATFADVTTSAPIWVACACFLAIGLIAMFLPVDTMPYLDKVDPYDLDDEIYAESPPRWYPELWKQDNVALSSLCYFKRPNPFGAISDDTIGCDPVYEDTDEKGSFRRVALRLDCPPSDMIQPQRPNWYCNSRNRDLYFIALHAPCLRIAKRAMQLSHTSHVRTLGDLWLTLERRTENVIKLQDGVIPIPVPFIPAIPEDPSESRSMTGPVKLGLSRYFVDPKRVLGAVDDDDWEEDAHGPPLTDRWWNADPEYIPNLTQSLLSNLNEYEPTPNPLPSFKDHLEALRGEIKDRILQFLPYDIPLECTYLLDQSHWCALFLQIPFLWDLNLTMVHAKLSGDTMGGQGVAKHKQYDWERLMRQVLTPMDIIDPDVMPPSPGSYARVGLVVPPGLQNRRRIWQIVEEMQVNDIRRKI</sequence>
<dbReference type="PANTHER" id="PTHR23511">
    <property type="entry name" value="SYNAPTIC VESICLE GLYCOPROTEIN 2"/>
    <property type="match status" value="1"/>
</dbReference>
<evidence type="ECO:0000256" key="1">
    <source>
        <dbReference type="ARBA" id="ARBA00004141"/>
    </source>
</evidence>
<dbReference type="PROSITE" id="PS00216">
    <property type="entry name" value="SUGAR_TRANSPORT_1"/>
    <property type="match status" value="1"/>
</dbReference>
<dbReference type="InterPro" id="IPR011701">
    <property type="entry name" value="MFS"/>
</dbReference>
<feature type="region of interest" description="Disordered" evidence="7">
    <location>
        <begin position="1"/>
        <end position="35"/>
    </location>
</feature>
<comment type="caution">
    <text evidence="10">The sequence shown here is derived from an EMBL/GenBank/DDBJ whole genome shotgun (WGS) entry which is preliminary data.</text>
</comment>
<dbReference type="PROSITE" id="PS50850">
    <property type="entry name" value="MFS"/>
    <property type="match status" value="1"/>
</dbReference>
<evidence type="ECO:0000256" key="4">
    <source>
        <dbReference type="ARBA" id="ARBA00022989"/>
    </source>
</evidence>
<evidence type="ECO:0000313" key="10">
    <source>
        <dbReference type="EMBL" id="RFN54038.1"/>
    </source>
</evidence>
<gene>
    <name evidence="10" type="ORF">FIE12Z_1785</name>
</gene>
<dbReference type="CDD" id="cd17316">
    <property type="entry name" value="MFS_SV2_like"/>
    <property type="match status" value="1"/>
</dbReference>
<evidence type="ECO:0000256" key="7">
    <source>
        <dbReference type="SAM" id="MobiDB-lite"/>
    </source>
</evidence>
<feature type="transmembrane region" description="Helical" evidence="8">
    <location>
        <begin position="101"/>
        <end position="124"/>
    </location>
</feature>